<dbReference type="RefSeq" id="WP_046998353.1">
    <property type="nucleotide sequence ID" value="NZ_JAIW01000045.1"/>
</dbReference>
<dbReference type="PATRIC" id="fig|1447263.3.peg.1308"/>
<evidence type="ECO:0008006" key="3">
    <source>
        <dbReference type="Google" id="ProtNLM"/>
    </source>
</evidence>
<dbReference type="EMBL" id="JAIW01000045">
    <property type="protein sequence ID" value="KLE09491.1"/>
    <property type="molecule type" value="Genomic_DNA"/>
</dbReference>
<sequence length="184" mass="21960">MKKRELKITNFLYLDEEIYNKVLEYRNQEFIRKVSMNPDIISMKEHKNYLELLKKKDIYFAFLITNNEEDYGVISLKKITENSYSVGDYLVKEKFKFEGGGVVNKFCMMYLCNKLNIKYLSYDIKYFNTRGFRTGSIAKISSYEEKDGFFSETSEVLDFLDKNVLSSKPRKLFDKLYEIKECQI</sequence>
<dbReference type="Gene3D" id="3.40.630.30">
    <property type="match status" value="1"/>
</dbReference>
<gene>
    <name evidence="1" type="ORF">AF80_06690</name>
</gene>
<name>A0A0G9KSN7_9BACT</name>
<evidence type="ECO:0000313" key="1">
    <source>
        <dbReference type="EMBL" id="KLE09491.1"/>
    </source>
</evidence>
<reference evidence="1 2" key="1">
    <citation type="submission" date="2014-01" db="EMBL/GenBank/DDBJ databases">
        <title>Development of a Comparative Genomic Fingerprinting Assay for High Resolution Genotyping of Arcobacter butzleri.</title>
        <authorList>
            <person name="Webb A.L."/>
            <person name="Inglis G.D."/>
            <person name="Kruczkiewicz P."/>
            <person name="Selinger L.B."/>
            <person name="Taboada E.N."/>
        </authorList>
    </citation>
    <scope>NUCLEOTIDE SEQUENCE [LARGE SCALE GENOMIC DNA]</scope>
    <source>
        <strain evidence="1 2">L355</strain>
    </source>
</reference>
<protein>
    <recommendedName>
        <fullName evidence="3">N-acetyltransferase domain-containing protein</fullName>
    </recommendedName>
</protein>
<comment type="caution">
    <text evidence="1">The sequence shown here is derived from an EMBL/GenBank/DDBJ whole genome shotgun (WGS) entry which is preliminary data.</text>
</comment>
<dbReference type="Proteomes" id="UP000035154">
    <property type="component" value="Unassembled WGS sequence"/>
</dbReference>
<proteinExistence type="predicted"/>
<organism evidence="1 2">
    <name type="scientific">Aliarcobacter butzleri L355</name>
    <dbReference type="NCBI Taxonomy" id="1447263"/>
    <lineage>
        <taxon>Bacteria</taxon>
        <taxon>Pseudomonadati</taxon>
        <taxon>Campylobacterota</taxon>
        <taxon>Epsilonproteobacteria</taxon>
        <taxon>Campylobacterales</taxon>
        <taxon>Arcobacteraceae</taxon>
        <taxon>Aliarcobacter</taxon>
    </lineage>
</organism>
<dbReference type="AlphaFoldDB" id="A0A0G9KSN7"/>
<evidence type="ECO:0000313" key="2">
    <source>
        <dbReference type="Proteomes" id="UP000035154"/>
    </source>
</evidence>
<accession>A0A0G9KSN7</accession>